<evidence type="ECO:0000256" key="3">
    <source>
        <dbReference type="ARBA" id="ARBA00022670"/>
    </source>
</evidence>
<dbReference type="PANTHER" id="PTHR33695:SF1">
    <property type="entry name" value="LIPOPROTEIN SIGNAL PEPTIDASE"/>
    <property type="match status" value="1"/>
</dbReference>
<dbReference type="PANTHER" id="PTHR33695">
    <property type="entry name" value="LIPOPROTEIN SIGNAL PEPTIDASE"/>
    <property type="match status" value="1"/>
</dbReference>
<dbReference type="Proteomes" id="UP000886796">
    <property type="component" value="Unassembled WGS sequence"/>
</dbReference>
<sequence length="157" mass="17967">MAYLFMGIFVVIATVLDQLSKLWVVGNIPLHGEIPVLSGIFHLTYAQNTGAAWSMLSGMQWLFLLIFLAFTLGIIWEFSKKRWPFTTFDRWCIAVVYAGGLGNIIDRIRLGYVVDMIEVEFIDFPVFNLADCCITCGCIALVVHLVFFNREFWKEKV</sequence>
<evidence type="ECO:0000256" key="11">
    <source>
        <dbReference type="RuleBase" id="RU004181"/>
    </source>
</evidence>
<reference evidence="12" key="1">
    <citation type="submission" date="2020-10" db="EMBL/GenBank/DDBJ databases">
        <authorList>
            <person name="Gilroy R."/>
        </authorList>
    </citation>
    <scope>NUCLEOTIDE SEQUENCE</scope>
    <source>
        <strain evidence="12">13361</strain>
    </source>
</reference>
<comment type="similarity">
    <text evidence="1 9 11">Belongs to the peptidase A8 family.</text>
</comment>
<comment type="subcellular location">
    <subcellularLocation>
        <location evidence="9">Cell membrane</location>
        <topology evidence="9">Multi-pass membrane protein</topology>
    </subcellularLocation>
</comment>
<dbReference type="HAMAP" id="MF_00161">
    <property type="entry name" value="LspA"/>
    <property type="match status" value="1"/>
</dbReference>
<dbReference type="NCBIfam" id="TIGR00077">
    <property type="entry name" value="lspA"/>
    <property type="match status" value="1"/>
</dbReference>
<keyword evidence="8 9" id="KW-0472">Membrane</keyword>
<keyword evidence="7 9" id="KW-1133">Transmembrane helix</keyword>
<evidence type="ECO:0000256" key="10">
    <source>
        <dbReference type="RuleBase" id="RU000594"/>
    </source>
</evidence>
<evidence type="ECO:0000256" key="8">
    <source>
        <dbReference type="ARBA" id="ARBA00023136"/>
    </source>
</evidence>
<comment type="catalytic activity">
    <reaction evidence="9 10">
        <text>Release of signal peptides from bacterial membrane prolipoproteins. Hydrolyzes -Xaa-Yaa-Zaa-|-(S,diacylglyceryl)Cys-, in which Xaa is hydrophobic (preferably Leu), and Yaa (Ala or Ser) and Zaa (Gly or Ala) have small, neutral side chains.</text>
        <dbReference type="EC" id="3.4.23.36"/>
    </reaction>
</comment>
<keyword evidence="4 9" id="KW-0812">Transmembrane</keyword>
<evidence type="ECO:0000256" key="2">
    <source>
        <dbReference type="ARBA" id="ARBA00022475"/>
    </source>
</evidence>
<dbReference type="GO" id="GO:0004190">
    <property type="term" value="F:aspartic-type endopeptidase activity"/>
    <property type="evidence" value="ECO:0007669"/>
    <property type="project" value="UniProtKB-UniRule"/>
</dbReference>
<evidence type="ECO:0000256" key="9">
    <source>
        <dbReference type="HAMAP-Rule" id="MF_00161"/>
    </source>
</evidence>
<dbReference type="PROSITE" id="PS00855">
    <property type="entry name" value="SPASE_II"/>
    <property type="match status" value="1"/>
</dbReference>
<dbReference type="AlphaFoldDB" id="A0A9D1CMA9"/>
<keyword evidence="6 9" id="KW-0378">Hydrolase</keyword>
<dbReference type="Pfam" id="PF01252">
    <property type="entry name" value="Peptidase_A8"/>
    <property type="match status" value="1"/>
</dbReference>
<evidence type="ECO:0000256" key="6">
    <source>
        <dbReference type="ARBA" id="ARBA00022801"/>
    </source>
</evidence>
<gene>
    <name evidence="9 12" type="primary">lspA</name>
    <name evidence="12" type="ORF">IAB74_05010</name>
</gene>
<dbReference type="GO" id="GO:0005886">
    <property type="term" value="C:plasma membrane"/>
    <property type="evidence" value="ECO:0007669"/>
    <property type="project" value="UniProtKB-SubCell"/>
</dbReference>
<proteinExistence type="inferred from homology"/>
<feature type="transmembrane region" description="Helical" evidence="9">
    <location>
        <begin position="125"/>
        <end position="148"/>
    </location>
</feature>
<dbReference type="PRINTS" id="PR00781">
    <property type="entry name" value="LIPOSIGPTASE"/>
</dbReference>
<protein>
    <recommendedName>
        <fullName evidence="9">Lipoprotein signal peptidase</fullName>
        <ecNumber evidence="9">3.4.23.36</ecNumber>
    </recommendedName>
    <alternativeName>
        <fullName evidence="9">Prolipoprotein signal peptidase</fullName>
    </alternativeName>
    <alternativeName>
        <fullName evidence="9">Signal peptidase II</fullName>
        <shortName evidence="9">SPase II</shortName>
    </alternativeName>
</protein>
<keyword evidence="2 9" id="KW-1003">Cell membrane</keyword>
<feature type="active site" evidence="9">
    <location>
        <position position="131"/>
    </location>
</feature>
<dbReference type="GO" id="GO:0006508">
    <property type="term" value="P:proteolysis"/>
    <property type="evidence" value="ECO:0007669"/>
    <property type="project" value="UniProtKB-KW"/>
</dbReference>
<feature type="active site" evidence="9">
    <location>
        <position position="115"/>
    </location>
</feature>
<feature type="transmembrane region" description="Helical" evidence="9">
    <location>
        <begin position="58"/>
        <end position="76"/>
    </location>
</feature>
<keyword evidence="5 9" id="KW-0064">Aspartyl protease</keyword>
<reference evidence="12" key="2">
    <citation type="journal article" date="2021" name="PeerJ">
        <title>Extensive microbial diversity within the chicken gut microbiome revealed by metagenomics and culture.</title>
        <authorList>
            <person name="Gilroy R."/>
            <person name="Ravi A."/>
            <person name="Getino M."/>
            <person name="Pursley I."/>
            <person name="Horton D.L."/>
            <person name="Alikhan N.F."/>
            <person name="Baker D."/>
            <person name="Gharbi K."/>
            <person name="Hall N."/>
            <person name="Watson M."/>
            <person name="Adriaenssens E.M."/>
            <person name="Foster-Nyarko E."/>
            <person name="Jarju S."/>
            <person name="Secka A."/>
            <person name="Antonio M."/>
            <person name="Oren A."/>
            <person name="Chaudhuri R.R."/>
            <person name="La Ragione R."/>
            <person name="Hildebrand F."/>
            <person name="Pallen M.J."/>
        </authorList>
    </citation>
    <scope>NUCLEOTIDE SEQUENCE</scope>
    <source>
        <strain evidence="12">13361</strain>
    </source>
</reference>
<evidence type="ECO:0000256" key="1">
    <source>
        <dbReference type="ARBA" id="ARBA00006139"/>
    </source>
</evidence>
<comment type="caution">
    <text evidence="9">Lacks conserved residue(s) required for the propagation of feature annotation.</text>
</comment>
<keyword evidence="3 9" id="KW-0645">Protease</keyword>
<dbReference type="EC" id="3.4.23.36" evidence="9"/>
<feature type="transmembrane region" description="Helical" evidence="9">
    <location>
        <begin position="88"/>
        <end position="105"/>
    </location>
</feature>
<evidence type="ECO:0000256" key="7">
    <source>
        <dbReference type="ARBA" id="ARBA00022989"/>
    </source>
</evidence>
<name>A0A9D1CMA9_9FIRM</name>
<organism evidence="12 13">
    <name type="scientific">Candidatus Faecousia excrementigallinarum</name>
    <dbReference type="NCBI Taxonomy" id="2840806"/>
    <lineage>
        <taxon>Bacteria</taxon>
        <taxon>Bacillati</taxon>
        <taxon>Bacillota</taxon>
        <taxon>Clostridia</taxon>
        <taxon>Eubacteriales</taxon>
        <taxon>Oscillospiraceae</taxon>
        <taxon>Faecousia</taxon>
    </lineage>
</organism>
<comment type="function">
    <text evidence="9 10">This protein specifically catalyzes the removal of signal peptides from prolipoproteins.</text>
</comment>
<evidence type="ECO:0000256" key="4">
    <source>
        <dbReference type="ARBA" id="ARBA00022692"/>
    </source>
</evidence>
<evidence type="ECO:0000313" key="12">
    <source>
        <dbReference type="EMBL" id="HIQ67848.1"/>
    </source>
</evidence>
<accession>A0A9D1CMA9</accession>
<comment type="caution">
    <text evidence="12">The sequence shown here is derived from an EMBL/GenBank/DDBJ whole genome shotgun (WGS) entry which is preliminary data.</text>
</comment>
<evidence type="ECO:0000256" key="5">
    <source>
        <dbReference type="ARBA" id="ARBA00022750"/>
    </source>
</evidence>
<dbReference type="EMBL" id="DVFK01000070">
    <property type="protein sequence ID" value="HIQ67848.1"/>
    <property type="molecule type" value="Genomic_DNA"/>
</dbReference>
<comment type="pathway">
    <text evidence="9">Protein modification; lipoprotein biosynthesis (signal peptide cleavage).</text>
</comment>
<dbReference type="InterPro" id="IPR001872">
    <property type="entry name" value="Peptidase_A8"/>
</dbReference>
<evidence type="ECO:0000313" key="13">
    <source>
        <dbReference type="Proteomes" id="UP000886796"/>
    </source>
</evidence>